<reference evidence="3 4" key="1">
    <citation type="submission" date="2020-08" db="EMBL/GenBank/DDBJ databases">
        <title>Genomic Encyclopedia of Type Strains, Phase IV (KMG-IV): sequencing the most valuable type-strain genomes for metagenomic binning, comparative biology and taxonomic classification.</title>
        <authorList>
            <person name="Goeker M."/>
        </authorList>
    </citation>
    <scope>NUCLEOTIDE SEQUENCE [LARGE SCALE GENOMIC DNA]</scope>
    <source>
        <strain evidence="3 4">DSM 2163</strain>
    </source>
</reference>
<dbReference type="PANTHER" id="PTHR23028:SF53">
    <property type="entry name" value="ACYL_TRANSF_3 DOMAIN-CONTAINING PROTEIN"/>
    <property type="match status" value="1"/>
</dbReference>
<feature type="transmembrane region" description="Helical" evidence="1">
    <location>
        <begin position="180"/>
        <end position="198"/>
    </location>
</feature>
<dbReference type="AlphaFoldDB" id="A0A840ZPR1"/>
<feature type="transmembrane region" description="Helical" evidence="1">
    <location>
        <begin position="254"/>
        <end position="273"/>
    </location>
</feature>
<sequence length="392" mass="41353">MRADELNRRPGSPHPPVARLDALTALRFPAAAGVVAYHYQNLLHPAGPAPSIGWAAYGAVTFFFVLSGFILTHNYRSVGFDQPAARHAFYRARIARIFPLYLVSIGLALPFFAAHLAKLAPVPPLMAASGLLTPLGLQAWLPGAACALNCPAWSVSAELTFYALFPFLLPPLLRRPGRGALVLLLAWCVMGVAASLAWDARAAGASLLAPEPAGPDAALLAQFIKFNPLLRLPEFLFGIVLYAVWQRRAVAPPVLLALALAVGMALGLVAAAPSIPEPVMHNGLTALVAAPLILAAAAIRGGPLTWPPLVFLGKISFACYLLHVPASAAIQALDRIAADGVLRAHPWAGLVLACALTLAASALLHLRLEEPARRLILRSAARPAISAGRERA</sequence>
<dbReference type="InterPro" id="IPR050879">
    <property type="entry name" value="Acyltransferase_3"/>
</dbReference>
<evidence type="ECO:0000259" key="2">
    <source>
        <dbReference type="Pfam" id="PF01757"/>
    </source>
</evidence>
<feature type="transmembrane region" description="Helical" evidence="1">
    <location>
        <begin position="279"/>
        <end position="299"/>
    </location>
</feature>
<feature type="transmembrane region" description="Helical" evidence="1">
    <location>
        <begin position="137"/>
        <end position="168"/>
    </location>
</feature>
<dbReference type="EMBL" id="JACHOP010000040">
    <property type="protein sequence ID" value="MBB5760262.1"/>
    <property type="molecule type" value="Genomic_DNA"/>
</dbReference>
<dbReference type="InterPro" id="IPR002656">
    <property type="entry name" value="Acyl_transf_3_dom"/>
</dbReference>
<proteinExistence type="predicted"/>
<evidence type="ECO:0000313" key="3">
    <source>
        <dbReference type="EMBL" id="MBB5760262.1"/>
    </source>
</evidence>
<organism evidence="3 4">
    <name type="scientific">Methylorubrum rhodinum</name>
    <dbReference type="NCBI Taxonomy" id="29428"/>
    <lineage>
        <taxon>Bacteria</taxon>
        <taxon>Pseudomonadati</taxon>
        <taxon>Pseudomonadota</taxon>
        <taxon>Alphaproteobacteria</taxon>
        <taxon>Hyphomicrobiales</taxon>
        <taxon>Methylobacteriaceae</taxon>
        <taxon>Methylorubrum</taxon>
    </lineage>
</organism>
<feature type="domain" description="Acyltransferase 3" evidence="2">
    <location>
        <begin position="22"/>
        <end position="365"/>
    </location>
</feature>
<feature type="transmembrane region" description="Helical" evidence="1">
    <location>
        <begin position="345"/>
        <end position="366"/>
    </location>
</feature>
<keyword evidence="1" id="KW-1133">Transmembrane helix</keyword>
<protein>
    <submittedName>
        <fullName evidence="3">Peptidoglycan/LPS O-acetylase OafA/YrhL</fullName>
    </submittedName>
</protein>
<keyword evidence="1" id="KW-0472">Membrane</keyword>
<keyword evidence="4" id="KW-1185">Reference proteome</keyword>
<feature type="transmembrane region" description="Helical" evidence="1">
    <location>
        <begin position="51"/>
        <end position="73"/>
    </location>
</feature>
<evidence type="ECO:0000256" key="1">
    <source>
        <dbReference type="SAM" id="Phobius"/>
    </source>
</evidence>
<dbReference type="PANTHER" id="PTHR23028">
    <property type="entry name" value="ACETYLTRANSFERASE"/>
    <property type="match status" value="1"/>
</dbReference>
<name>A0A840ZPR1_9HYPH</name>
<dbReference type="GO" id="GO:0000271">
    <property type="term" value="P:polysaccharide biosynthetic process"/>
    <property type="evidence" value="ECO:0007669"/>
    <property type="project" value="TreeGrafter"/>
</dbReference>
<evidence type="ECO:0000313" key="4">
    <source>
        <dbReference type="Proteomes" id="UP000583454"/>
    </source>
</evidence>
<gene>
    <name evidence="3" type="ORF">HNR00_005011</name>
</gene>
<dbReference type="GO" id="GO:0016747">
    <property type="term" value="F:acyltransferase activity, transferring groups other than amino-acyl groups"/>
    <property type="evidence" value="ECO:0007669"/>
    <property type="project" value="InterPro"/>
</dbReference>
<comment type="caution">
    <text evidence="3">The sequence shown here is derived from an EMBL/GenBank/DDBJ whole genome shotgun (WGS) entry which is preliminary data.</text>
</comment>
<accession>A0A840ZPR1</accession>
<feature type="transmembrane region" description="Helical" evidence="1">
    <location>
        <begin position="311"/>
        <end position="333"/>
    </location>
</feature>
<dbReference type="Proteomes" id="UP000583454">
    <property type="component" value="Unassembled WGS sequence"/>
</dbReference>
<dbReference type="GO" id="GO:0016020">
    <property type="term" value="C:membrane"/>
    <property type="evidence" value="ECO:0007669"/>
    <property type="project" value="TreeGrafter"/>
</dbReference>
<dbReference type="Pfam" id="PF01757">
    <property type="entry name" value="Acyl_transf_3"/>
    <property type="match status" value="1"/>
</dbReference>
<feature type="transmembrane region" description="Helical" evidence="1">
    <location>
        <begin position="229"/>
        <end position="245"/>
    </location>
</feature>
<feature type="transmembrane region" description="Helical" evidence="1">
    <location>
        <begin position="94"/>
        <end position="117"/>
    </location>
</feature>
<keyword evidence="1" id="KW-0812">Transmembrane</keyword>
<dbReference type="RefSeq" id="WP_183574053.1">
    <property type="nucleotide sequence ID" value="NZ_JACHOP010000040.1"/>
</dbReference>